<reference evidence="2" key="1">
    <citation type="submission" date="2021-01" db="EMBL/GenBank/DDBJ databases">
        <authorList>
            <person name="Corre E."/>
            <person name="Pelletier E."/>
            <person name="Niang G."/>
            <person name="Scheremetjew M."/>
            <person name="Finn R."/>
            <person name="Kale V."/>
            <person name="Holt S."/>
            <person name="Cochrane G."/>
            <person name="Meng A."/>
            <person name="Brown T."/>
            <person name="Cohen L."/>
        </authorList>
    </citation>
    <scope>NUCLEOTIDE SEQUENCE</scope>
    <source>
        <strain evidence="2">Pbaha01</strain>
    </source>
</reference>
<accession>A0A7S0AIE3</accession>
<organism evidence="2">
    <name type="scientific">Pyrodinium bahamense</name>
    <dbReference type="NCBI Taxonomy" id="73915"/>
    <lineage>
        <taxon>Eukaryota</taxon>
        <taxon>Sar</taxon>
        <taxon>Alveolata</taxon>
        <taxon>Dinophyceae</taxon>
        <taxon>Gonyaulacales</taxon>
        <taxon>Pyrocystaceae</taxon>
        <taxon>Pyrodinium</taxon>
    </lineage>
</organism>
<evidence type="ECO:0000256" key="1">
    <source>
        <dbReference type="SAM" id="MobiDB-lite"/>
    </source>
</evidence>
<dbReference type="AlphaFoldDB" id="A0A7S0AIE3"/>
<dbReference type="EMBL" id="HBEG01027100">
    <property type="protein sequence ID" value="CAD8363554.1"/>
    <property type="molecule type" value="Transcribed_RNA"/>
</dbReference>
<sequence>MGASCVAAIEPGYDELPMRLQLRDAPVKLQDVEGLTELPVSSMLWNGHKQSIFEANLENWARRQSCALDEALSFAATNEAWPMHACVGAPTAPCSHIVSGVTGACGRVAAAAATSTTEGLHDRGGECRELEALQRGPVRAPRPRMVPAVPATPAPPAAPGPRTPRVAAAVAPVVPFSAAGGRSPRRPAQMCGGLCCREPVGFPETVIILQQEPVLHN</sequence>
<gene>
    <name evidence="2" type="ORF">PBAH0796_LOCUS16429</name>
</gene>
<proteinExistence type="predicted"/>
<feature type="region of interest" description="Disordered" evidence="1">
    <location>
        <begin position="141"/>
        <end position="163"/>
    </location>
</feature>
<protein>
    <submittedName>
        <fullName evidence="2">Uncharacterized protein</fullName>
    </submittedName>
</protein>
<feature type="compositionally biased region" description="Pro residues" evidence="1">
    <location>
        <begin position="150"/>
        <end position="162"/>
    </location>
</feature>
<evidence type="ECO:0000313" key="2">
    <source>
        <dbReference type="EMBL" id="CAD8363554.1"/>
    </source>
</evidence>
<name>A0A7S0AIE3_9DINO</name>